<accession>A0ABU9C1C7</accession>
<proteinExistence type="predicted"/>
<dbReference type="Proteomes" id="UP001371218">
    <property type="component" value="Unassembled WGS sequence"/>
</dbReference>
<reference evidence="2 3" key="1">
    <citation type="submission" date="2024-04" db="EMBL/GenBank/DDBJ databases">
        <title>Novel species of the genus Ideonella isolated from streams.</title>
        <authorList>
            <person name="Lu H."/>
        </authorList>
    </citation>
    <scope>NUCLEOTIDE SEQUENCE [LARGE SCALE GENOMIC DNA]</scope>
    <source>
        <strain evidence="2 3">DXS29W</strain>
    </source>
</reference>
<dbReference type="EMBL" id="JBBUTG010000038">
    <property type="protein sequence ID" value="MEK8034862.1"/>
    <property type="molecule type" value="Genomic_DNA"/>
</dbReference>
<evidence type="ECO:0000256" key="1">
    <source>
        <dbReference type="SAM" id="SignalP"/>
    </source>
</evidence>
<evidence type="ECO:0000313" key="3">
    <source>
        <dbReference type="Proteomes" id="UP001371218"/>
    </source>
</evidence>
<gene>
    <name evidence="2" type="ORF">AACH06_28930</name>
</gene>
<feature type="signal peptide" evidence="1">
    <location>
        <begin position="1"/>
        <end position="30"/>
    </location>
</feature>
<keyword evidence="1" id="KW-0732">Signal</keyword>
<dbReference type="PROSITE" id="PS51257">
    <property type="entry name" value="PROKAR_LIPOPROTEIN"/>
    <property type="match status" value="1"/>
</dbReference>
<keyword evidence="3" id="KW-1185">Reference proteome</keyword>
<dbReference type="RefSeq" id="WP_341429296.1">
    <property type="nucleotide sequence ID" value="NZ_JBBUTG010000038.1"/>
</dbReference>
<evidence type="ECO:0000313" key="2">
    <source>
        <dbReference type="EMBL" id="MEK8034862.1"/>
    </source>
</evidence>
<protein>
    <submittedName>
        <fullName evidence="2">Uncharacterized protein</fullName>
    </submittedName>
</protein>
<organism evidence="2 3">
    <name type="scientific">Ideonella lacteola</name>
    <dbReference type="NCBI Taxonomy" id="2984193"/>
    <lineage>
        <taxon>Bacteria</taxon>
        <taxon>Pseudomonadati</taxon>
        <taxon>Pseudomonadota</taxon>
        <taxon>Betaproteobacteria</taxon>
        <taxon>Burkholderiales</taxon>
        <taxon>Sphaerotilaceae</taxon>
        <taxon>Ideonella</taxon>
    </lineage>
</organism>
<feature type="chain" id="PRO_5046906778" evidence="1">
    <location>
        <begin position="31"/>
        <end position="129"/>
    </location>
</feature>
<sequence>MRAQFQPSRHMVKRLAMALSIAGSAGCVFAGNPELVEVGSIPTRCPVTLEASSVFRLPDGWKVTPEQAVSLAASVGHAKCNSIFLQVLYADANNYYLVKPVFGPVSRSAGAVVINPISGKVSVQGEAGT</sequence>
<name>A0ABU9C1C7_9BURK</name>
<comment type="caution">
    <text evidence="2">The sequence shown here is derived from an EMBL/GenBank/DDBJ whole genome shotgun (WGS) entry which is preliminary data.</text>
</comment>